<name>C6Y118_PEDHD</name>
<evidence type="ECO:0000256" key="5">
    <source>
        <dbReference type="SAM" id="Phobius"/>
    </source>
</evidence>
<gene>
    <name evidence="6" type="ordered locus">Phep_2744</name>
</gene>
<dbReference type="InterPro" id="IPR038770">
    <property type="entry name" value="Na+/solute_symporter_sf"/>
</dbReference>
<dbReference type="RefSeq" id="WP_015808556.1">
    <property type="nucleotide sequence ID" value="NC_013061.1"/>
</dbReference>
<dbReference type="KEGG" id="phe:Phep_2744"/>
<dbReference type="OrthoDB" id="9806785at2"/>
<keyword evidence="2 5" id="KW-0812">Transmembrane</keyword>
<organism evidence="6 7">
    <name type="scientific">Pedobacter heparinus (strain ATCC 13125 / DSM 2366 / CIP 104194 / JCM 7457 / NBRC 12017 / NCIMB 9290 / NRRL B-14731 / HIM 762-3)</name>
    <dbReference type="NCBI Taxonomy" id="485917"/>
    <lineage>
        <taxon>Bacteria</taxon>
        <taxon>Pseudomonadati</taxon>
        <taxon>Bacteroidota</taxon>
        <taxon>Sphingobacteriia</taxon>
        <taxon>Sphingobacteriales</taxon>
        <taxon>Sphingobacteriaceae</taxon>
        <taxon>Pedobacter</taxon>
    </lineage>
</organism>
<dbReference type="AlphaFoldDB" id="C6Y118"/>
<dbReference type="PANTHER" id="PTHR10361">
    <property type="entry name" value="SODIUM-BILE ACID COTRANSPORTER"/>
    <property type="match status" value="1"/>
</dbReference>
<evidence type="ECO:0000256" key="2">
    <source>
        <dbReference type="ARBA" id="ARBA00022692"/>
    </source>
</evidence>
<dbReference type="InterPro" id="IPR002657">
    <property type="entry name" value="BilAc:Na_symport/Acr3"/>
</dbReference>
<dbReference type="Proteomes" id="UP000000852">
    <property type="component" value="Chromosome"/>
</dbReference>
<keyword evidence="4 5" id="KW-0472">Membrane</keyword>
<dbReference type="PANTHER" id="PTHR10361:SF28">
    <property type="entry name" value="P3 PROTEIN-RELATED"/>
    <property type="match status" value="1"/>
</dbReference>
<dbReference type="GO" id="GO:0016020">
    <property type="term" value="C:membrane"/>
    <property type="evidence" value="ECO:0007669"/>
    <property type="project" value="UniProtKB-SubCell"/>
</dbReference>
<evidence type="ECO:0000256" key="3">
    <source>
        <dbReference type="ARBA" id="ARBA00022989"/>
    </source>
</evidence>
<feature type="transmembrane region" description="Helical" evidence="5">
    <location>
        <begin position="87"/>
        <end position="106"/>
    </location>
</feature>
<evidence type="ECO:0000313" key="7">
    <source>
        <dbReference type="Proteomes" id="UP000000852"/>
    </source>
</evidence>
<reference evidence="6 7" key="1">
    <citation type="journal article" date="2009" name="Stand. Genomic Sci.">
        <title>Complete genome sequence of Pedobacter heparinus type strain (HIM 762-3).</title>
        <authorList>
            <person name="Han C."/>
            <person name="Spring S."/>
            <person name="Lapidus A."/>
            <person name="Del Rio T.G."/>
            <person name="Tice H."/>
            <person name="Copeland A."/>
            <person name="Cheng J.F."/>
            <person name="Lucas S."/>
            <person name="Chen F."/>
            <person name="Nolan M."/>
            <person name="Bruce D."/>
            <person name="Goodwin L."/>
            <person name="Pitluck S."/>
            <person name="Ivanova N."/>
            <person name="Mavromatis K."/>
            <person name="Mikhailova N."/>
            <person name="Pati A."/>
            <person name="Chen A."/>
            <person name="Palaniappan K."/>
            <person name="Land M."/>
            <person name="Hauser L."/>
            <person name="Chang Y.J."/>
            <person name="Jeffries C.C."/>
            <person name="Saunders E."/>
            <person name="Chertkov O."/>
            <person name="Brettin T."/>
            <person name="Goker M."/>
            <person name="Rohde M."/>
            <person name="Bristow J."/>
            <person name="Eisen J.A."/>
            <person name="Markowitz V."/>
            <person name="Hugenholtz P."/>
            <person name="Kyrpides N.C."/>
            <person name="Klenk H.P."/>
            <person name="Detter J.C."/>
        </authorList>
    </citation>
    <scope>NUCLEOTIDE SEQUENCE [LARGE SCALE GENOMIC DNA]</scope>
    <source>
        <strain evidence="7">ATCC 13125 / DSM 2366 / CIP 104194 / JCM 7457 / NBRC 12017 / NCIMB 9290 / NRRL B-14731 / HIM 762-3</strain>
    </source>
</reference>
<evidence type="ECO:0000256" key="4">
    <source>
        <dbReference type="ARBA" id="ARBA00023136"/>
    </source>
</evidence>
<feature type="transmembrane region" description="Helical" evidence="5">
    <location>
        <begin position="243"/>
        <end position="260"/>
    </location>
</feature>
<feature type="transmembrane region" description="Helical" evidence="5">
    <location>
        <begin position="174"/>
        <end position="196"/>
    </location>
</feature>
<dbReference type="EMBL" id="CP001681">
    <property type="protein sequence ID" value="ACU04945.1"/>
    <property type="molecule type" value="Genomic_DNA"/>
</dbReference>
<feature type="transmembrane region" description="Helical" evidence="5">
    <location>
        <begin position="7"/>
        <end position="24"/>
    </location>
</feature>
<dbReference type="InterPro" id="IPR004710">
    <property type="entry name" value="Bilac:Na_transpt"/>
</dbReference>
<feature type="transmembrane region" description="Helical" evidence="5">
    <location>
        <begin position="147"/>
        <end position="167"/>
    </location>
</feature>
<dbReference type="HOGENOM" id="CLU_034788_1_1_10"/>
<feature type="transmembrane region" description="Helical" evidence="5">
    <location>
        <begin position="30"/>
        <end position="47"/>
    </location>
</feature>
<proteinExistence type="predicted"/>
<dbReference type="STRING" id="485917.Phep_2744"/>
<dbReference type="eggNOG" id="COG0385">
    <property type="taxonomic scope" value="Bacteria"/>
</dbReference>
<evidence type="ECO:0000256" key="1">
    <source>
        <dbReference type="ARBA" id="ARBA00004141"/>
    </source>
</evidence>
<sequence>MYTFRRFCLLVALVALAVLLYGLLRSDAVFWQPAALVLALSTSIGMGSIESLKSYQYTAWIITAVVAGMIYPEKLLNIGGVDMRNKWLILIVIQLVMFGMGMKMSIKDFTGIAKSGKGVVVGLMSHFTVMPLMGLLLTKVFHFDTEIAAGIILIGCCSSGLASNVMTYIAKGNLVLSVTVTAVTTIAAPVMTPFLMKILAGTLIEVKFINMMMEIIKIVIVPLSAALIHDYLKTASPDQAKKLNSIALLSAAWLVINLLIWKSTFAPNLSEPFLESLEVLNFFTGAVVIGVLYHMLAKKSPKIDDFMPYFSMAGIVYFTTVTTAAGRDHLLQVGFLLFIAAVIHNGAGYFFGYAFSRIIGLNKADARTLAFEVGLQNGGMATGLAGSMGKLGTVGLAAAVFSPWMNISGSILANYWRRKALKEEAASIQYKNEKD</sequence>
<dbReference type="Gene3D" id="1.20.1530.20">
    <property type="match status" value="1"/>
</dbReference>
<feature type="transmembrane region" description="Helical" evidence="5">
    <location>
        <begin position="333"/>
        <end position="355"/>
    </location>
</feature>
<feature type="transmembrane region" description="Helical" evidence="5">
    <location>
        <begin position="54"/>
        <end position="72"/>
    </location>
</feature>
<keyword evidence="3 5" id="KW-1133">Transmembrane helix</keyword>
<feature type="transmembrane region" description="Helical" evidence="5">
    <location>
        <begin position="208"/>
        <end position="231"/>
    </location>
</feature>
<evidence type="ECO:0000313" key="6">
    <source>
        <dbReference type="EMBL" id="ACU04945.1"/>
    </source>
</evidence>
<accession>C6Y118</accession>
<protein>
    <submittedName>
        <fullName evidence="6">Bile acid:sodium symporter</fullName>
    </submittedName>
</protein>
<feature type="transmembrane region" description="Helical" evidence="5">
    <location>
        <begin position="118"/>
        <end position="141"/>
    </location>
</feature>
<comment type="subcellular location">
    <subcellularLocation>
        <location evidence="1">Membrane</location>
        <topology evidence="1">Multi-pass membrane protein</topology>
    </subcellularLocation>
</comment>
<feature type="transmembrane region" description="Helical" evidence="5">
    <location>
        <begin position="280"/>
        <end position="297"/>
    </location>
</feature>
<dbReference type="Pfam" id="PF01758">
    <property type="entry name" value="SBF"/>
    <property type="match status" value="1"/>
</dbReference>
<keyword evidence="7" id="KW-1185">Reference proteome</keyword>